<dbReference type="GO" id="GO:0003842">
    <property type="term" value="F:L-glutamate gamma-semialdehyde dehydrogenase activity"/>
    <property type="evidence" value="ECO:0007669"/>
    <property type="project" value="TreeGrafter"/>
</dbReference>
<reference evidence="4 5" key="1">
    <citation type="journal article" date="2023" name="Mol. Biol. Evol.">
        <title>Genomics of Secondarily Temperate Adaptation in the Only Non-Antarctic Icefish.</title>
        <authorList>
            <person name="Rivera-Colon A.G."/>
            <person name="Rayamajhi N."/>
            <person name="Minhas B.F."/>
            <person name="Madrigal G."/>
            <person name="Bilyk K.T."/>
            <person name="Yoon V."/>
            <person name="Hune M."/>
            <person name="Gregory S."/>
            <person name="Cheng C.H.C."/>
            <person name="Catchen J.M."/>
        </authorList>
    </citation>
    <scope>NUCLEOTIDE SEQUENCE [LARGE SCALE GENOMIC DNA]</scope>
    <source>
        <strain evidence="4">JC2023a</strain>
    </source>
</reference>
<dbReference type="InterPro" id="IPR015590">
    <property type="entry name" value="Aldehyde_DH_dom"/>
</dbReference>
<dbReference type="PANTHER" id="PTHR42862:SF1">
    <property type="entry name" value="DELTA-1-PYRROLINE-5-CARBOXYLATE DEHYDROGENASE 2, ISOFORM A-RELATED"/>
    <property type="match status" value="1"/>
</dbReference>
<evidence type="ECO:0000313" key="4">
    <source>
        <dbReference type="EMBL" id="KAK5913262.1"/>
    </source>
</evidence>
<dbReference type="Pfam" id="PF00171">
    <property type="entry name" value="Aldedh"/>
    <property type="match status" value="1"/>
</dbReference>
<dbReference type="InterPro" id="IPR050485">
    <property type="entry name" value="Proline_metab_enzyme"/>
</dbReference>
<dbReference type="SUPFAM" id="SSF53720">
    <property type="entry name" value="ALDH-like"/>
    <property type="match status" value="1"/>
</dbReference>
<dbReference type="Proteomes" id="UP001335648">
    <property type="component" value="Unassembled WGS sequence"/>
</dbReference>
<evidence type="ECO:0000256" key="1">
    <source>
        <dbReference type="ARBA" id="ARBA00023002"/>
    </source>
</evidence>
<dbReference type="Gene3D" id="3.40.605.10">
    <property type="entry name" value="Aldehyde Dehydrogenase, Chain A, domain 1"/>
    <property type="match status" value="1"/>
</dbReference>
<dbReference type="InterPro" id="IPR016162">
    <property type="entry name" value="Ald_DH_N"/>
</dbReference>
<sequence>MILWFRPQPVEDFSTFFSAVIDDKSFARIKKWLDHAKSSPNLKVIAGGNYDDSKGYFVEPTIIQTSDPKDAIMSEEVFGPVLSVYVYPERDYREVLQLIDSTSPFALTGAVFAQDKQVIEEASAVLRNAAGNYYVNDKSTGSVVAQQPFGGARASGTNDKPGGPHYVLRWTSPQVVKQTHAPLTEWKYPYMN</sequence>
<dbReference type="InterPro" id="IPR016163">
    <property type="entry name" value="Ald_DH_C"/>
</dbReference>
<keyword evidence="5" id="KW-1185">Reference proteome</keyword>
<organism evidence="4 5">
    <name type="scientific">Champsocephalus esox</name>
    <name type="common">pike icefish</name>
    <dbReference type="NCBI Taxonomy" id="159716"/>
    <lineage>
        <taxon>Eukaryota</taxon>
        <taxon>Metazoa</taxon>
        <taxon>Chordata</taxon>
        <taxon>Craniata</taxon>
        <taxon>Vertebrata</taxon>
        <taxon>Euteleostomi</taxon>
        <taxon>Actinopterygii</taxon>
        <taxon>Neopterygii</taxon>
        <taxon>Teleostei</taxon>
        <taxon>Neoteleostei</taxon>
        <taxon>Acanthomorphata</taxon>
        <taxon>Eupercaria</taxon>
        <taxon>Perciformes</taxon>
        <taxon>Notothenioidei</taxon>
        <taxon>Channichthyidae</taxon>
        <taxon>Champsocephalus</taxon>
    </lineage>
</organism>
<name>A0AAN8D051_9TELE</name>
<gene>
    <name evidence="4" type="ORF">CesoFtcFv8_003060</name>
</gene>
<dbReference type="GO" id="GO:0010133">
    <property type="term" value="P:L-proline catabolic process to L-glutamate"/>
    <property type="evidence" value="ECO:0007669"/>
    <property type="project" value="TreeGrafter"/>
</dbReference>
<keyword evidence="2" id="KW-0520">NAD</keyword>
<keyword evidence="1" id="KW-0560">Oxidoreductase</keyword>
<evidence type="ECO:0000313" key="5">
    <source>
        <dbReference type="Proteomes" id="UP001335648"/>
    </source>
</evidence>
<protein>
    <recommendedName>
        <fullName evidence="3">Aldehyde dehydrogenase domain-containing protein</fullName>
    </recommendedName>
</protein>
<evidence type="ECO:0000259" key="3">
    <source>
        <dbReference type="Pfam" id="PF00171"/>
    </source>
</evidence>
<dbReference type="GO" id="GO:0005759">
    <property type="term" value="C:mitochondrial matrix"/>
    <property type="evidence" value="ECO:0007669"/>
    <property type="project" value="TreeGrafter"/>
</dbReference>
<proteinExistence type="predicted"/>
<accession>A0AAN8D051</accession>
<feature type="domain" description="Aldehyde dehydrogenase" evidence="3">
    <location>
        <begin position="13"/>
        <end position="175"/>
    </location>
</feature>
<evidence type="ECO:0000256" key="2">
    <source>
        <dbReference type="ARBA" id="ARBA00023027"/>
    </source>
</evidence>
<dbReference type="EMBL" id="JAULUE010002047">
    <property type="protein sequence ID" value="KAK5913262.1"/>
    <property type="molecule type" value="Genomic_DNA"/>
</dbReference>
<dbReference type="AlphaFoldDB" id="A0AAN8D051"/>
<comment type="caution">
    <text evidence="4">The sequence shown here is derived from an EMBL/GenBank/DDBJ whole genome shotgun (WGS) entry which is preliminary data.</text>
</comment>
<dbReference type="PANTHER" id="PTHR42862">
    <property type="entry name" value="DELTA-1-PYRROLINE-5-CARBOXYLATE DEHYDROGENASE 1, ISOFORM A-RELATED"/>
    <property type="match status" value="1"/>
</dbReference>
<dbReference type="Gene3D" id="3.40.309.10">
    <property type="entry name" value="Aldehyde Dehydrogenase, Chain A, domain 2"/>
    <property type="match status" value="1"/>
</dbReference>
<dbReference type="InterPro" id="IPR016161">
    <property type="entry name" value="Ald_DH/histidinol_DH"/>
</dbReference>